<dbReference type="PROSITE" id="PS50011">
    <property type="entry name" value="PROTEIN_KINASE_DOM"/>
    <property type="match status" value="1"/>
</dbReference>
<dbReference type="InterPro" id="IPR001245">
    <property type="entry name" value="Ser-Thr/Tyr_kinase_cat_dom"/>
</dbReference>
<dbReference type="GO" id="GO:0004674">
    <property type="term" value="F:protein serine/threonine kinase activity"/>
    <property type="evidence" value="ECO:0007669"/>
    <property type="project" value="TreeGrafter"/>
</dbReference>
<dbReference type="STRING" id="914234.M2QIA8"/>
<dbReference type="GO" id="GO:0005524">
    <property type="term" value="F:ATP binding"/>
    <property type="evidence" value="ECO:0007669"/>
    <property type="project" value="InterPro"/>
</dbReference>
<reference evidence="2 3" key="1">
    <citation type="journal article" date="2012" name="Proc. Natl. Acad. Sci. U.S.A.">
        <title>Comparative genomics of Ceriporiopsis subvermispora and Phanerochaete chrysosporium provide insight into selective ligninolysis.</title>
        <authorList>
            <person name="Fernandez-Fueyo E."/>
            <person name="Ruiz-Duenas F.J."/>
            <person name="Ferreira P."/>
            <person name="Floudas D."/>
            <person name="Hibbett D.S."/>
            <person name="Canessa P."/>
            <person name="Larrondo L.F."/>
            <person name="James T.Y."/>
            <person name="Seelenfreund D."/>
            <person name="Lobos S."/>
            <person name="Polanco R."/>
            <person name="Tello M."/>
            <person name="Honda Y."/>
            <person name="Watanabe T."/>
            <person name="Watanabe T."/>
            <person name="Ryu J.S."/>
            <person name="Kubicek C.P."/>
            <person name="Schmoll M."/>
            <person name="Gaskell J."/>
            <person name="Hammel K.E."/>
            <person name="St John F.J."/>
            <person name="Vanden Wymelenberg A."/>
            <person name="Sabat G."/>
            <person name="Splinter BonDurant S."/>
            <person name="Syed K."/>
            <person name="Yadav J.S."/>
            <person name="Doddapaneni H."/>
            <person name="Subramanian V."/>
            <person name="Lavin J.L."/>
            <person name="Oguiza J.A."/>
            <person name="Perez G."/>
            <person name="Pisabarro A.G."/>
            <person name="Ramirez L."/>
            <person name="Santoyo F."/>
            <person name="Master E."/>
            <person name="Coutinho P.M."/>
            <person name="Henrissat B."/>
            <person name="Lombard V."/>
            <person name="Magnuson J.K."/>
            <person name="Kuees U."/>
            <person name="Hori C."/>
            <person name="Igarashi K."/>
            <person name="Samejima M."/>
            <person name="Held B.W."/>
            <person name="Barry K.W."/>
            <person name="LaButti K.M."/>
            <person name="Lapidus A."/>
            <person name="Lindquist E.A."/>
            <person name="Lucas S.M."/>
            <person name="Riley R."/>
            <person name="Salamov A.A."/>
            <person name="Hoffmeister D."/>
            <person name="Schwenk D."/>
            <person name="Hadar Y."/>
            <person name="Yarden O."/>
            <person name="de Vries R.P."/>
            <person name="Wiebenga A."/>
            <person name="Stenlid J."/>
            <person name="Eastwood D."/>
            <person name="Grigoriev I.V."/>
            <person name="Berka R.M."/>
            <person name="Blanchette R.A."/>
            <person name="Kersten P."/>
            <person name="Martinez A.T."/>
            <person name="Vicuna R."/>
            <person name="Cullen D."/>
        </authorList>
    </citation>
    <scope>NUCLEOTIDE SEQUENCE [LARGE SCALE GENOMIC DNA]</scope>
    <source>
        <strain evidence="2 3">B</strain>
    </source>
</reference>
<dbReference type="PANTHER" id="PTHR44329">
    <property type="entry name" value="SERINE/THREONINE-PROTEIN KINASE TNNI3K-RELATED"/>
    <property type="match status" value="1"/>
</dbReference>
<sequence length="361" mass="40436">MFSHRGSYLKFYQILCHGALPVDMRRRSIKTMRKICSLNAIYPPAFLIPPGSVKVCNATQAACGGFGKVYRGELHGRAVAIKVANSDVMHMKSSFNDITGLFSGEAVIWRYLEHPNILPFYGVDTELFPMSCVSKWMAGGTIDVYLCNNQAENRIRLASYVAIGVARGLEYLHLHNIRHGDLKSRNIMVDETGEAYIGDFGAAQFAYPADTNSLSTASLSVGTAPWMPPEVFKAWLEEGQTYRQTTKVDIYSFAMVVWELFTGWIPFRHLVSSDMVSTLVMKGMRLKPRPPATIPLGLSDTIWELMQKCWSQDPEARPTAASIVVSLDGENWHARQLGTPSEWPLPLRYRRMESSSSGLIR</sequence>
<dbReference type="PROSITE" id="PS00108">
    <property type="entry name" value="PROTEIN_KINASE_ST"/>
    <property type="match status" value="1"/>
</dbReference>
<dbReference type="HOGENOM" id="CLU_000288_7_18_1"/>
<evidence type="ECO:0000313" key="3">
    <source>
        <dbReference type="Proteomes" id="UP000016930"/>
    </source>
</evidence>
<feature type="domain" description="Protein kinase" evidence="1">
    <location>
        <begin position="55"/>
        <end position="333"/>
    </location>
</feature>
<dbReference type="OrthoDB" id="1668230at2759"/>
<dbReference type="InterPro" id="IPR051681">
    <property type="entry name" value="Ser/Thr_Kinases-Pseudokinases"/>
</dbReference>
<dbReference type="SUPFAM" id="SSF56112">
    <property type="entry name" value="Protein kinase-like (PK-like)"/>
    <property type="match status" value="1"/>
</dbReference>
<keyword evidence="3" id="KW-1185">Reference proteome</keyword>
<dbReference type="SMART" id="SM00220">
    <property type="entry name" value="S_TKc"/>
    <property type="match status" value="1"/>
</dbReference>
<gene>
    <name evidence="2" type="ORF">CERSUDRAFT_51530</name>
</gene>
<organism evidence="2 3">
    <name type="scientific">Ceriporiopsis subvermispora (strain B)</name>
    <name type="common">White-rot fungus</name>
    <name type="synonym">Gelatoporia subvermispora</name>
    <dbReference type="NCBI Taxonomy" id="914234"/>
    <lineage>
        <taxon>Eukaryota</taxon>
        <taxon>Fungi</taxon>
        <taxon>Dikarya</taxon>
        <taxon>Basidiomycota</taxon>
        <taxon>Agaricomycotina</taxon>
        <taxon>Agaricomycetes</taxon>
        <taxon>Polyporales</taxon>
        <taxon>Gelatoporiaceae</taxon>
        <taxon>Gelatoporia</taxon>
    </lineage>
</organism>
<dbReference type="Gene3D" id="1.10.510.10">
    <property type="entry name" value="Transferase(Phosphotransferase) domain 1"/>
    <property type="match status" value="1"/>
</dbReference>
<dbReference type="AlphaFoldDB" id="M2QIA8"/>
<dbReference type="InterPro" id="IPR011009">
    <property type="entry name" value="Kinase-like_dom_sf"/>
</dbReference>
<evidence type="ECO:0000259" key="1">
    <source>
        <dbReference type="PROSITE" id="PS50011"/>
    </source>
</evidence>
<name>M2QIA8_CERS8</name>
<dbReference type="EMBL" id="KB445797">
    <property type="protein sequence ID" value="EMD36773.1"/>
    <property type="molecule type" value="Genomic_DNA"/>
</dbReference>
<dbReference type="Pfam" id="PF07714">
    <property type="entry name" value="PK_Tyr_Ser-Thr"/>
    <property type="match status" value="1"/>
</dbReference>
<proteinExistence type="predicted"/>
<evidence type="ECO:0000313" key="2">
    <source>
        <dbReference type="EMBL" id="EMD36773.1"/>
    </source>
</evidence>
<dbReference type="Proteomes" id="UP000016930">
    <property type="component" value="Unassembled WGS sequence"/>
</dbReference>
<dbReference type="InterPro" id="IPR008271">
    <property type="entry name" value="Ser/Thr_kinase_AS"/>
</dbReference>
<accession>M2QIA8</accession>
<protein>
    <recommendedName>
        <fullName evidence="1">Protein kinase domain-containing protein</fullName>
    </recommendedName>
</protein>
<dbReference type="InterPro" id="IPR000719">
    <property type="entry name" value="Prot_kinase_dom"/>
</dbReference>